<dbReference type="PANTHER" id="PTHR34822:SF1">
    <property type="entry name" value="GRPB FAMILY PROTEIN"/>
    <property type="match status" value="1"/>
</dbReference>
<dbReference type="Pfam" id="PF04229">
    <property type="entry name" value="GrpB"/>
    <property type="match status" value="1"/>
</dbReference>
<proteinExistence type="predicted"/>
<dbReference type="PANTHER" id="PTHR34822">
    <property type="entry name" value="GRPB DOMAIN PROTEIN (AFU_ORTHOLOGUE AFUA_1G01530)"/>
    <property type="match status" value="1"/>
</dbReference>
<evidence type="ECO:0000313" key="2">
    <source>
        <dbReference type="Proteomes" id="UP000285112"/>
    </source>
</evidence>
<dbReference type="InterPro" id="IPR007344">
    <property type="entry name" value="GrpB/CoaE"/>
</dbReference>
<gene>
    <name evidence="1" type="ORF">D5S19_21980</name>
</gene>
<sequence length="187" mass="21222">MSREANDEDAIRAAWVGEPPRLGTTVTLAEYDPEWPRLFDREAARLRAALGDLIVLLEHVGSTSVPGLAAKPIIDILLEVPDSDDEAAYVPLLEGAGYRLVIREPEWEKHRCFKGPDTNINLHVHSPGNGQTPRYLLFRDRLRTHPEELSRYLAKKRELAARTWDYIQNYADAKNDVIDEIIDRAQA</sequence>
<dbReference type="InterPro" id="IPR043519">
    <property type="entry name" value="NT_sf"/>
</dbReference>
<reference evidence="1 2" key="1">
    <citation type="submission" date="2018-09" db="EMBL/GenBank/DDBJ databases">
        <title>YIM PH 21725 draft genome.</title>
        <authorList>
            <person name="Miao C."/>
        </authorList>
    </citation>
    <scope>NUCLEOTIDE SEQUENCE [LARGE SCALE GENOMIC DNA]</scope>
    <source>
        <strain evidence="2">YIM PH21725</strain>
    </source>
</reference>
<evidence type="ECO:0000313" key="1">
    <source>
        <dbReference type="EMBL" id="RJQ82400.1"/>
    </source>
</evidence>
<dbReference type="OrthoDB" id="9799092at2"/>
<dbReference type="AlphaFoldDB" id="A0A419HYW1"/>
<accession>A0A419HYW1</accession>
<dbReference type="EMBL" id="QZFV01000102">
    <property type="protein sequence ID" value="RJQ82400.1"/>
    <property type="molecule type" value="Genomic_DNA"/>
</dbReference>
<name>A0A419HYW1_9PSEU</name>
<organism evidence="1 2">
    <name type="scientific">Amycolatopsis panacis</name>
    <dbReference type="NCBI Taxonomy" id="2340917"/>
    <lineage>
        <taxon>Bacteria</taxon>
        <taxon>Bacillati</taxon>
        <taxon>Actinomycetota</taxon>
        <taxon>Actinomycetes</taxon>
        <taxon>Pseudonocardiales</taxon>
        <taxon>Pseudonocardiaceae</taxon>
        <taxon>Amycolatopsis</taxon>
    </lineage>
</organism>
<comment type="caution">
    <text evidence="1">The sequence shown here is derived from an EMBL/GenBank/DDBJ whole genome shotgun (WGS) entry which is preliminary data.</text>
</comment>
<protein>
    <submittedName>
        <fullName evidence="1">GrpB family protein</fullName>
    </submittedName>
</protein>
<dbReference type="SUPFAM" id="SSF81301">
    <property type="entry name" value="Nucleotidyltransferase"/>
    <property type="match status" value="1"/>
</dbReference>
<dbReference type="Proteomes" id="UP000285112">
    <property type="component" value="Unassembled WGS sequence"/>
</dbReference>
<keyword evidence="2" id="KW-1185">Reference proteome</keyword>
<dbReference type="Gene3D" id="3.30.460.10">
    <property type="entry name" value="Beta Polymerase, domain 2"/>
    <property type="match status" value="1"/>
</dbReference>